<feature type="transmembrane region" description="Helical" evidence="1">
    <location>
        <begin position="65"/>
        <end position="87"/>
    </location>
</feature>
<protein>
    <recommendedName>
        <fullName evidence="4">G protein-coupled receptor</fullName>
    </recommendedName>
</protein>
<gene>
    <name evidence="2" type="ORF">PENTCL1PPCAC_14057</name>
</gene>
<dbReference type="AlphaFoldDB" id="A0AAV5TAB6"/>
<feature type="transmembrane region" description="Helical" evidence="1">
    <location>
        <begin position="99"/>
        <end position="116"/>
    </location>
</feature>
<proteinExistence type="predicted"/>
<evidence type="ECO:0000256" key="1">
    <source>
        <dbReference type="SAM" id="Phobius"/>
    </source>
</evidence>
<sequence>WQMMMVERNALGDQAEVASISFFIVFPLDIFLLFIVSCKIIDFLDYCFKKCRAGRTRQDQTQVQVFISMSDLLRYAIFSFSIVFLVWQWQGYFNGNNLLSIKTLVLFGGNSSLIYGSSVKERLDLTCESASRVGIFQEYEYFEYLADQTLNQQCKLTQ</sequence>
<dbReference type="Proteomes" id="UP001432027">
    <property type="component" value="Unassembled WGS sequence"/>
</dbReference>
<reference evidence="2" key="1">
    <citation type="submission" date="2023-10" db="EMBL/GenBank/DDBJ databases">
        <title>Genome assembly of Pristionchus species.</title>
        <authorList>
            <person name="Yoshida K."/>
            <person name="Sommer R.J."/>
        </authorList>
    </citation>
    <scope>NUCLEOTIDE SEQUENCE</scope>
    <source>
        <strain evidence="2">RS0144</strain>
    </source>
</reference>
<feature type="transmembrane region" description="Helical" evidence="1">
    <location>
        <begin position="20"/>
        <end position="44"/>
    </location>
</feature>
<feature type="non-terminal residue" evidence="2">
    <location>
        <position position="158"/>
    </location>
</feature>
<dbReference type="EMBL" id="BTSX01000004">
    <property type="protein sequence ID" value="GMS91882.1"/>
    <property type="molecule type" value="Genomic_DNA"/>
</dbReference>
<feature type="non-terminal residue" evidence="2">
    <location>
        <position position="1"/>
    </location>
</feature>
<organism evidence="2 3">
    <name type="scientific">Pristionchus entomophagus</name>
    <dbReference type="NCBI Taxonomy" id="358040"/>
    <lineage>
        <taxon>Eukaryota</taxon>
        <taxon>Metazoa</taxon>
        <taxon>Ecdysozoa</taxon>
        <taxon>Nematoda</taxon>
        <taxon>Chromadorea</taxon>
        <taxon>Rhabditida</taxon>
        <taxon>Rhabditina</taxon>
        <taxon>Diplogasteromorpha</taxon>
        <taxon>Diplogasteroidea</taxon>
        <taxon>Neodiplogasteridae</taxon>
        <taxon>Pristionchus</taxon>
    </lineage>
</organism>
<keyword evidence="1" id="KW-1133">Transmembrane helix</keyword>
<keyword evidence="3" id="KW-1185">Reference proteome</keyword>
<evidence type="ECO:0000313" key="2">
    <source>
        <dbReference type="EMBL" id="GMS91882.1"/>
    </source>
</evidence>
<keyword evidence="1" id="KW-0472">Membrane</keyword>
<name>A0AAV5TAB6_9BILA</name>
<evidence type="ECO:0000313" key="3">
    <source>
        <dbReference type="Proteomes" id="UP001432027"/>
    </source>
</evidence>
<evidence type="ECO:0008006" key="4">
    <source>
        <dbReference type="Google" id="ProtNLM"/>
    </source>
</evidence>
<keyword evidence="1" id="KW-0812">Transmembrane</keyword>
<accession>A0AAV5TAB6</accession>
<comment type="caution">
    <text evidence="2">The sequence shown here is derived from an EMBL/GenBank/DDBJ whole genome shotgun (WGS) entry which is preliminary data.</text>
</comment>